<reference evidence="2" key="1">
    <citation type="journal article" date="2023" name="Nat. Plants">
        <title>Single-cell RNA sequencing provides a high-resolution roadmap for understanding the multicellular compartmentation of specialized metabolism.</title>
        <authorList>
            <person name="Sun S."/>
            <person name="Shen X."/>
            <person name="Li Y."/>
            <person name="Li Y."/>
            <person name="Wang S."/>
            <person name="Li R."/>
            <person name="Zhang H."/>
            <person name="Shen G."/>
            <person name="Guo B."/>
            <person name="Wei J."/>
            <person name="Xu J."/>
            <person name="St-Pierre B."/>
            <person name="Chen S."/>
            <person name="Sun C."/>
        </authorList>
    </citation>
    <scope>NUCLEOTIDE SEQUENCE [LARGE SCALE GENOMIC DNA]</scope>
</reference>
<organism evidence="1 2">
    <name type="scientific">Catharanthus roseus</name>
    <name type="common">Madagascar periwinkle</name>
    <name type="synonym">Vinca rosea</name>
    <dbReference type="NCBI Taxonomy" id="4058"/>
    <lineage>
        <taxon>Eukaryota</taxon>
        <taxon>Viridiplantae</taxon>
        <taxon>Streptophyta</taxon>
        <taxon>Embryophyta</taxon>
        <taxon>Tracheophyta</taxon>
        <taxon>Spermatophyta</taxon>
        <taxon>Magnoliopsida</taxon>
        <taxon>eudicotyledons</taxon>
        <taxon>Gunneridae</taxon>
        <taxon>Pentapetalae</taxon>
        <taxon>asterids</taxon>
        <taxon>lamiids</taxon>
        <taxon>Gentianales</taxon>
        <taxon>Apocynaceae</taxon>
        <taxon>Rauvolfioideae</taxon>
        <taxon>Vinceae</taxon>
        <taxon>Catharanthinae</taxon>
        <taxon>Catharanthus</taxon>
    </lineage>
</organism>
<sequence>MEFWSPFGAAAAILLESIKLLPKNGKLFTSILVLPVILFSSIFFLIFNFSYKSLLRDMLVKESFWPISSPTSAEFSTLLAYLRPNFPKLLFVDLSFILGYFIISFFSKTGAILLSALSYSGKTIYYKDFLLLILQSWKRPFITGFHTTLLVIGYIYFVLSMASPLLISSTMTNLSLAILMGIFAYFFYLYLSVSWILAIVISMIEEDCFGIEALGKAGKIVKGKRHHGFIINIIFAVLSAILFQGFRIMRGYKWLWLENEKVFGLVLVSLSWVFNMFEVVGFTVLYFQCKKKNGEEIEIQIHGDNQYNKLPNTTTLVTDI</sequence>
<keyword evidence="2" id="KW-1185">Reference proteome</keyword>
<dbReference type="Proteomes" id="UP001060085">
    <property type="component" value="Linkage Group LG02"/>
</dbReference>
<name>A0ACC0BSC0_CATRO</name>
<gene>
    <name evidence="1" type="ORF">M9H77_06496</name>
</gene>
<dbReference type="EMBL" id="CM044702">
    <property type="protein sequence ID" value="KAI5675546.1"/>
    <property type="molecule type" value="Genomic_DNA"/>
</dbReference>
<evidence type="ECO:0000313" key="1">
    <source>
        <dbReference type="EMBL" id="KAI5675546.1"/>
    </source>
</evidence>
<accession>A0ACC0BSC0</accession>
<evidence type="ECO:0000313" key="2">
    <source>
        <dbReference type="Proteomes" id="UP001060085"/>
    </source>
</evidence>
<protein>
    <submittedName>
        <fullName evidence="1">Uncharacterized protein</fullName>
    </submittedName>
</protein>
<comment type="caution">
    <text evidence="1">The sequence shown here is derived from an EMBL/GenBank/DDBJ whole genome shotgun (WGS) entry which is preliminary data.</text>
</comment>
<proteinExistence type="predicted"/>